<reference evidence="1" key="1">
    <citation type="submission" date="2015-03" db="EMBL/GenBank/DDBJ databases">
        <authorList>
            <person name="Murphy D."/>
        </authorList>
    </citation>
    <scope>NUCLEOTIDE SEQUENCE [LARGE SCALE GENOMIC DNA]</scope>
    <source>
        <strain evidence="1">K00500041</strain>
    </source>
</reference>
<dbReference type="Proteomes" id="UP000039021">
    <property type="component" value="Unassembled WGS sequence"/>
</dbReference>
<sequence>MVEFHVLLPVQTGMLERGPRELTHGETAPGRQNEVVGLVGLQHPPHAFDVFGRVPPVADRIQIAHIDLGLDTGLDACHGPGDLSGHERLTAPR</sequence>
<dbReference type="Proteomes" id="UP000038802">
    <property type="component" value="Unassembled WGS sequence"/>
</dbReference>
<name>A0A0U0QV90_MYCTX</name>
<protein>
    <submittedName>
        <fullName evidence="1">Uncharacterized protein</fullName>
    </submittedName>
</protein>
<evidence type="ECO:0000313" key="1">
    <source>
        <dbReference type="EMBL" id="COV47320.1"/>
    </source>
</evidence>
<dbReference type="EMBL" id="CSAE01000124">
    <property type="protein sequence ID" value="COV47320.1"/>
    <property type="molecule type" value="Genomic_DNA"/>
</dbReference>
<reference evidence="2" key="3">
    <citation type="submission" date="2015-03" db="EMBL/GenBank/DDBJ databases">
        <authorList>
            <consortium name="Pathogen Informatics"/>
            <person name="Murphy D."/>
        </authorList>
    </citation>
    <scope>NUCLEOTIDE SEQUENCE</scope>
    <source>
        <strain evidence="2">N09902308</strain>
    </source>
</reference>
<accession>A0A0U0QV90</accession>
<evidence type="ECO:0000313" key="3">
    <source>
        <dbReference type="Proteomes" id="UP000038802"/>
    </source>
</evidence>
<reference evidence="3 4" key="2">
    <citation type="submission" date="2015-03" db="EMBL/GenBank/DDBJ databases">
        <authorList>
            <consortium name="Pathogen Informatics"/>
        </authorList>
    </citation>
    <scope>NUCLEOTIDE SEQUENCE [LARGE SCALE GENOMIC DNA]</scope>
    <source>
        <strain evidence="3">K00500041</strain>
        <strain evidence="4">N09902308</strain>
    </source>
</reference>
<proteinExistence type="predicted"/>
<organism evidence="1 3">
    <name type="scientific">Mycobacterium tuberculosis</name>
    <dbReference type="NCBI Taxonomy" id="1773"/>
    <lineage>
        <taxon>Bacteria</taxon>
        <taxon>Bacillati</taxon>
        <taxon>Actinomycetota</taxon>
        <taxon>Actinomycetes</taxon>
        <taxon>Mycobacteriales</taxon>
        <taxon>Mycobacteriaceae</taxon>
        <taxon>Mycobacterium</taxon>
        <taxon>Mycobacterium tuberculosis complex</taxon>
    </lineage>
</organism>
<evidence type="ECO:0000313" key="2">
    <source>
        <dbReference type="EMBL" id="COX15338.1"/>
    </source>
</evidence>
<dbReference type="EMBL" id="CSBK01000248">
    <property type="protein sequence ID" value="COX15338.1"/>
    <property type="molecule type" value="Genomic_DNA"/>
</dbReference>
<evidence type="ECO:0000313" key="4">
    <source>
        <dbReference type="Proteomes" id="UP000039021"/>
    </source>
</evidence>
<gene>
    <name evidence="1" type="ORF">ERS007703_01463</name>
    <name evidence="2" type="ORF">ERS007739_00775</name>
</gene>
<dbReference type="AlphaFoldDB" id="A0A0U0QV90"/>